<proteinExistence type="predicted"/>
<dbReference type="Pfam" id="PF10277">
    <property type="entry name" value="Frag1"/>
    <property type="match status" value="1"/>
</dbReference>
<dbReference type="AlphaFoldDB" id="A0A914NNH5"/>
<evidence type="ECO:0000313" key="4">
    <source>
        <dbReference type="WBParaSite" id="Minc3s06347g39696"/>
    </source>
</evidence>
<dbReference type="WBParaSite" id="Minc3s06347g39696">
    <property type="protein sequence ID" value="Minc3s06347g39696"/>
    <property type="gene ID" value="Minc3s06347g39696"/>
</dbReference>
<sequence length="96" mass="11199">MDLLGKRKFARATVDKANAFLILLTYLPSISRILNLPAERIVWNFLILLHIPLRLLIILHIFFSFSKQKLKENIQIIQKSNVKFITRKCLPKITPS</sequence>
<feature type="domain" description="CWH43-like N-terminal" evidence="2">
    <location>
        <begin position="20"/>
        <end position="72"/>
    </location>
</feature>
<feature type="transmembrane region" description="Helical" evidence="1">
    <location>
        <begin position="17"/>
        <end position="35"/>
    </location>
</feature>
<dbReference type="Proteomes" id="UP000887563">
    <property type="component" value="Unplaced"/>
</dbReference>
<keyword evidence="1" id="KW-1133">Transmembrane helix</keyword>
<evidence type="ECO:0000259" key="2">
    <source>
        <dbReference type="Pfam" id="PF10277"/>
    </source>
</evidence>
<feature type="transmembrane region" description="Helical" evidence="1">
    <location>
        <begin position="41"/>
        <end position="63"/>
    </location>
</feature>
<name>A0A914NNH5_MELIC</name>
<evidence type="ECO:0000313" key="3">
    <source>
        <dbReference type="Proteomes" id="UP000887563"/>
    </source>
</evidence>
<dbReference type="InterPro" id="IPR019402">
    <property type="entry name" value="CWH43_N"/>
</dbReference>
<protein>
    <recommendedName>
        <fullName evidence="2">CWH43-like N-terminal domain-containing protein</fullName>
    </recommendedName>
</protein>
<evidence type="ECO:0000256" key="1">
    <source>
        <dbReference type="SAM" id="Phobius"/>
    </source>
</evidence>
<reference evidence="4" key="1">
    <citation type="submission" date="2022-11" db="UniProtKB">
        <authorList>
            <consortium name="WormBaseParasite"/>
        </authorList>
    </citation>
    <scope>IDENTIFICATION</scope>
</reference>
<keyword evidence="3" id="KW-1185">Reference proteome</keyword>
<organism evidence="3 4">
    <name type="scientific">Meloidogyne incognita</name>
    <name type="common">Southern root-knot nematode worm</name>
    <name type="synonym">Oxyuris incognita</name>
    <dbReference type="NCBI Taxonomy" id="6306"/>
    <lineage>
        <taxon>Eukaryota</taxon>
        <taxon>Metazoa</taxon>
        <taxon>Ecdysozoa</taxon>
        <taxon>Nematoda</taxon>
        <taxon>Chromadorea</taxon>
        <taxon>Rhabditida</taxon>
        <taxon>Tylenchina</taxon>
        <taxon>Tylenchomorpha</taxon>
        <taxon>Tylenchoidea</taxon>
        <taxon>Meloidogynidae</taxon>
        <taxon>Meloidogyninae</taxon>
        <taxon>Meloidogyne</taxon>
        <taxon>Meloidogyne incognita group</taxon>
    </lineage>
</organism>
<accession>A0A914NNH5</accession>
<keyword evidence="1" id="KW-0472">Membrane</keyword>
<keyword evidence="1" id="KW-0812">Transmembrane</keyword>